<sequence length="195" mass="21236">MTPRILLLGGHGKISLLMTPKLLARSWNLTSVIRDPAQKAAIQEAGKAGPGKLDVLVESLDEVKSESDAKRILDLVKPDWVIWSAGAGGKGGASRTNAIDKEACIHFIRSALSTPTITKFLLVTALSERRQRAPWWDDESWALVQKMNTEILPAYYAAKLASDDVLTVLGRAKQGFGYILLRPGSLSDKQETGKV</sequence>
<dbReference type="OrthoDB" id="10254604at2759"/>
<evidence type="ECO:0000259" key="2">
    <source>
        <dbReference type="Pfam" id="PF13460"/>
    </source>
</evidence>
<name>A0A8H8RRE8_9HELO</name>
<dbReference type="PANTHER" id="PTHR15020">
    <property type="entry name" value="FLAVIN REDUCTASE-RELATED"/>
    <property type="match status" value="1"/>
</dbReference>
<dbReference type="Proteomes" id="UP000462212">
    <property type="component" value="Unassembled WGS sequence"/>
</dbReference>
<keyword evidence="4" id="KW-1185">Reference proteome</keyword>
<evidence type="ECO:0000313" key="3">
    <source>
        <dbReference type="EMBL" id="TVY39527.1"/>
    </source>
</evidence>
<dbReference type="Gene3D" id="3.40.50.720">
    <property type="entry name" value="NAD(P)-binding Rossmann-like Domain"/>
    <property type="match status" value="1"/>
</dbReference>
<dbReference type="PANTHER" id="PTHR15020:SF50">
    <property type="entry name" value="UPF0659 PROTEIN YMR090W"/>
    <property type="match status" value="1"/>
</dbReference>
<comment type="similarity">
    <text evidence="1">Belongs to the avfA family.</text>
</comment>
<evidence type="ECO:0000256" key="1">
    <source>
        <dbReference type="ARBA" id="ARBA00038376"/>
    </source>
</evidence>
<dbReference type="EMBL" id="QGMJ01000224">
    <property type="protein sequence ID" value="TVY39527.1"/>
    <property type="molecule type" value="Genomic_DNA"/>
</dbReference>
<dbReference type="AlphaFoldDB" id="A0A8H8RRE8"/>
<feature type="domain" description="NAD(P)-binding" evidence="2">
    <location>
        <begin position="9"/>
        <end position="193"/>
    </location>
</feature>
<dbReference type="InterPro" id="IPR036291">
    <property type="entry name" value="NAD(P)-bd_dom_sf"/>
</dbReference>
<feature type="non-terminal residue" evidence="3">
    <location>
        <position position="195"/>
    </location>
</feature>
<gene>
    <name evidence="3" type="ORF">LSUB1_G003960</name>
</gene>
<protein>
    <submittedName>
        <fullName evidence="3">UPF0659 protein</fullName>
    </submittedName>
</protein>
<comment type="caution">
    <text evidence="3">The sequence shown here is derived from an EMBL/GenBank/DDBJ whole genome shotgun (WGS) entry which is preliminary data.</text>
</comment>
<evidence type="ECO:0000313" key="4">
    <source>
        <dbReference type="Proteomes" id="UP000462212"/>
    </source>
</evidence>
<dbReference type="Pfam" id="PF13460">
    <property type="entry name" value="NAD_binding_10"/>
    <property type="match status" value="1"/>
</dbReference>
<dbReference type="SUPFAM" id="SSF51735">
    <property type="entry name" value="NAD(P)-binding Rossmann-fold domains"/>
    <property type="match status" value="1"/>
</dbReference>
<proteinExistence type="inferred from homology"/>
<organism evidence="3 4">
    <name type="scientific">Lachnellula subtilissima</name>
    <dbReference type="NCBI Taxonomy" id="602034"/>
    <lineage>
        <taxon>Eukaryota</taxon>
        <taxon>Fungi</taxon>
        <taxon>Dikarya</taxon>
        <taxon>Ascomycota</taxon>
        <taxon>Pezizomycotina</taxon>
        <taxon>Leotiomycetes</taxon>
        <taxon>Helotiales</taxon>
        <taxon>Lachnaceae</taxon>
        <taxon>Lachnellula</taxon>
    </lineage>
</organism>
<accession>A0A8H8RRE8</accession>
<reference evidence="3 4" key="1">
    <citation type="submission" date="2018-05" db="EMBL/GenBank/DDBJ databases">
        <title>Genome sequencing and assembly of the regulated plant pathogen Lachnellula willkommii and related sister species for the development of diagnostic species identification markers.</title>
        <authorList>
            <person name="Giroux E."/>
            <person name="Bilodeau G."/>
        </authorList>
    </citation>
    <scope>NUCLEOTIDE SEQUENCE [LARGE SCALE GENOMIC DNA]</scope>
    <source>
        <strain evidence="3 4">CBS 197.66</strain>
    </source>
</reference>
<dbReference type="InterPro" id="IPR016040">
    <property type="entry name" value="NAD(P)-bd_dom"/>
</dbReference>